<dbReference type="HOGENOM" id="CLU_013658_0_0_1"/>
<feature type="compositionally biased region" description="Polar residues" evidence="1">
    <location>
        <begin position="21"/>
        <end position="44"/>
    </location>
</feature>
<gene>
    <name evidence="3" type="ORF">PDE_01795</name>
</gene>
<dbReference type="AlphaFoldDB" id="S7Z8H4"/>
<feature type="compositionally biased region" description="Polar residues" evidence="1">
    <location>
        <begin position="52"/>
        <end position="68"/>
    </location>
</feature>
<dbReference type="Proteomes" id="UP000019376">
    <property type="component" value="Unassembled WGS sequence"/>
</dbReference>
<accession>S7Z8H4</accession>
<dbReference type="OrthoDB" id="5398572at2759"/>
<feature type="domain" description="Myb-like" evidence="2">
    <location>
        <begin position="820"/>
        <end position="877"/>
    </location>
</feature>
<dbReference type="InterPro" id="IPR001005">
    <property type="entry name" value="SANT/Myb"/>
</dbReference>
<feature type="compositionally biased region" description="Low complexity" evidence="1">
    <location>
        <begin position="801"/>
        <end position="813"/>
    </location>
</feature>
<feature type="compositionally biased region" description="Basic and acidic residues" evidence="1">
    <location>
        <begin position="723"/>
        <end position="732"/>
    </location>
</feature>
<feature type="compositionally biased region" description="Acidic residues" evidence="1">
    <location>
        <begin position="711"/>
        <end position="722"/>
    </location>
</feature>
<dbReference type="PROSITE" id="PS50090">
    <property type="entry name" value="MYB_LIKE"/>
    <property type="match status" value="1"/>
</dbReference>
<feature type="compositionally biased region" description="Low complexity" evidence="1">
    <location>
        <begin position="764"/>
        <end position="782"/>
    </location>
</feature>
<sequence length="896" mass="100292">MANPSRRVTRSQSRERDEIITTKQLLSQNNQRVAPHGQTQSKNLSPVIERSPFQTPQAGASRLSSSVVPDTPAHDEGHTDFSGTTFLAQDPNHGLNLDSARSVDVRVDAIDLADELPDLQQASTRLLEIFDINSSDAKNICKAAKRVNQPGHEDYKRLKRVSQKLTDSMEIFTKGGYIDVASISQLIPSVAVEDASEPWEAAPYLYRANYAWLLLSTLSATVGSQDQAQLVEDLDKHFPASFLSRLVRTEQKMSGGSSRARSFTIDLAVEIRTQHLILQLERRKDEKGFDASSVLKEIFYRVPSSSQPPHSTLDPGMLRGFNLPGTFQDQNGCLPDNLHEDVLLRIDDLETSLFDAEDNLDLSGLKKSFSWARFCLRVARFAQRREQEFKDVVASHPRIDDVQDLLIKAIKRQRRPNMAETPSRSILADSVYDSPSITLNATPQERPRAQEKGSKTPLNEMTGSREADRTALSPHVATPRSDPKPTTSELKGANRRKSGKGIWRNPDGMDMLSFLAKNIQSGRQAEKAPSQPPPTRTPQGEHSARPESPLGLGITADKDEIAGTPEPELEPEPASHQPVSTQRPETSRQRPESSHSKDEHTLHRSYYDFEISQPNQEDMSASPRGSERINRVSHRPSPFFASPSVVRGKQAWPHRSLLDPQPTASKIFFSPGDSEEDSHLNQRHREPSKRPSTQNPPASQSHSRKRGRGDSDDDSSDDDDFDRDTRTHDVSARRAQISTRTHHGEKRQRLDVETQRGSVELLEATTASQSSPRSQQARSANQEASSTQPPRKESRWLAENSLPSTTDPSSLSTYPAYKGRRRWSDEEDERLLMLVARYGTQWAVIQRQDQICPASEGGSKLGNRTQVNMKDRARTLKKYYIRCGLPLPLNFDHVTG</sequence>
<evidence type="ECO:0000313" key="4">
    <source>
        <dbReference type="Proteomes" id="UP000019376"/>
    </source>
</evidence>
<dbReference type="eggNOG" id="ENOG502SP4F">
    <property type="taxonomic scope" value="Eukaryota"/>
</dbReference>
<dbReference type="SMART" id="SM00717">
    <property type="entry name" value="SANT"/>
    <property type="match status" value="1"/>
</dbReference>
<dbReference type="Gene3D" id="1.10.10.60">
    <property type="entry name" value="Homeodomain-like"/>
    <property type="match status" value="1"/>
</dbReference>
<evidence type="ECO:0000313" key="3">
    <source>
        <dbReference type="EMBL" id="EPS26855.1"/>
    </source>
</evidence>
<keyword evidence="4" id="KW-1185">Reference proteome</keyword>
<dbReference type="EMBL" id="KB644409">
    <property type="protein sequence ID" value="EPS26855.1"/>
    <property type="molecule type" value="Genomic_DNA"/>
</dbReference>
<feature type="compositionally biased region" description="Polar residues" evidence="1">
    <location>
        <begin position="690"/>
        <end position="700"/>
    </location>
</feature>
<feature type="region of interest" description="Disordered" evidence="1">
    <location>
        <begin position="413"/>
        <end position="508"/>
    </location>
</feature>
<evidence type="ECO:0000259" key="2">
    <source>
        <dbReference type="PROSITE" id="PS50090"/>
    </source>
</evidence>
<dbReference type="SUPFAM" id="SSF46689">
    <property type="entry name" value="Homeodomain-like"/>
    <property type="match status" value="1"/>
</dbReference>
<feature type="region of interest" description="Disordered" evidence="1">
    <location>
        <begin position="1"/>
        <end position="84"/>
    </location>
</feature>
<feature type="compositionally biased region" description="Basic and acidic residues" evidence="1">
    <location>
        <begin position="585"/>
        <end position="607"/>
    </location>
</feature>
<dbReference type="PhylomeDB" id="S7Z8H4"/>
<dbReference type="CDD" id="cd11660">
    <property type="entry name" value="SANT_TRF"/>
    <property type="match status" value="1"/>
</dbReference>
<name>S7Z8H4_PENO1</name>
<dbReference type="InterPro" id="IPR009057">
    <property type="entry name" value="Homeodomain-like_sf"/>
</dbReference>
<feature type="region of interest" description="Disordered" evidence="1">
    <location>
        <begin position="521"/>
        <end position="815"/>
    </location>
</feature>
<proteinExistence type="predicted"/>
<reference evidence="3 4" key="1">
    <citation type="journal article" date="2013" name="PLoS ONE">
        <title>Genomic and secretomic analyses reveal unique features of the lignocellulolytic enzyme system of Penicillium decumbens.</title>
        <authorList>
            <person name="Liu G."/>
            <person name="Zhang L."/>
            <person name="Wei X."/>
            <person name="Zou G."/>
            <person name="Qin Y."/>
            <person name="Ma L."/>
            <person name="Li J."/>
            <person name="Zheng H."/>
            <person name="Wang S."/>
            <person name="Wang C."/>
            <person name="Xun L."/>
            <person name="Zhao G.-P."/>
            <person name="Zhou Z."/>
            <person name="Qu Y."/>
        </authorList>
    </citation>
    <scope>NUCLEOTIDE SEQUENCE [LARGE SCALE GENOMIC DNA]</scope>
    <source>
        <strain evidence="4">114-2 / CGMCC 5302</strain>
    </source>
</reference>
<dbReference type="STRING" id="933388.S7Z8H4"/>
<evidence type="ECO:0000256" key="1">
    <source>
        <dbReference type="SAM" id="MobiDB-lite"/>
    </source>
</evidence>
<protein>
    <recommendedName>
        <fullName evidence="2">Myb-like domain-containing protein</fullName>
    </recommendedName>
</protein>
<feature type="compositionally biased region" description="Polar residues" evidence="1">
    <location>
        <begin position="433"/>
        <end position="443"/>
    </location>
</feature>
<feature type="compositionally biased region" description="Basic and acidic residues" evidence="1">
    <location>
        <begin position="677"/>
        <end position="689"/>
    </location>
</feature>
<feature type="compositionally biased region" description="Basic and acidic residues" evidence="1">
    <location>
        <begin position="445"/>
        <end position="454"/>
    </location>
</feature>
<dbReference type="Pfam" id="PF00249">
    <property type="entry name" value="Myb_DNA-binding"/>
    <property type="match status" value="1"/>
</dbReference>
<organism evidence="3 4">
    <name type="scientific">Penicillium oxalicum (strain 114-2 / CGMCC 5302)</name>
    <name type="common">Penicillium decumbens</name>
    <dbReference type="NCBI Taxonomy" id="933388"/>
    <lineage>
        <taxon>Eukaryota</taxon>
        <taxon>Fungi</taxon>
        <taxon>Dikarya</taxon>
        <taxon>Ascomycota</taxon>
        <taxon>Pezizomycotina</taxon>
        <taxon>Eurotiomycetes</taxon>
        <taxon>Eurotiomycetidae</taxon>
        <taxon>Eurotiales</taxon>
        <taxon>Aspergillaceae</taxon>
        <taxon>Penicillium</taxon>
    </lineage>
</organism>